<keyword evidence="4 7" id="KW-0133">Cell shape</keyword>
<dbReference type="Proteomes" id="UP000238348">
    <property type="component" value="Chromosome"/>
</dbReference>
<dbReference type="GO" id="GO:0071972">
    <property type="term" value="F:peptidoglycan L,D-transpeptidase activity"/>
    <property type="evidence" value="ECO:0007669"/>
    <property type="project" value="TreeGrafter"/>
</dbReference>
<dbReference type="InterPro" id="IPR050979">
    <property type="entry name" value="LD-transpeptidase"/>
</dbReference>
<feature type="active site" description="Nucleophile" evidence="7">
    <location>
        <position position="478"/>
    </location>
</feature>
<feature type="domain" description="L,D-TPase catalytic" evidence="9">
    <location>
        <begin position="371"/>
        <end position="507"/>
    </location>
</feature>
<dbReference type="GO" id="GO:0005576">
    <property type="term" value="C:extracellular region"/>
    <property type="evidence" value="ECO:0007669"/>
    <property type="project" value="TreeGrafter"/>
</dbReference>
<dbReference type="PROSITE" id="PS51257">
    <property type="entry name" value="PROKAR_LIPOPROTEIN"/>
    <property type="match status" value="1"/>
</dbReference>
<evidence type="ECO:0000256" key="4">
    <source>
        <dbReference type="ARBA" id="ARBA00022960"/>
    </source>
</evidence>
<dbReference type="PANTHER" id="PTHR30582">
    <property type="entry name" value="L,D-TRANSPEPTIDASE"/>
    <property type="match status" value="1"/>
</dbReference>
<dbReference type="GO" id="GO:0008360">
    <property type="term" value="P:regulation of cell shape"/>
    <property type="evidence" value="ECO:0007669"/>
    <property type="project" value="UniProtKB-UniRule"/>
</dbReference>
<dbReference type="GO" id="GO:0071555">
    <property type="term" value="P:cell wall organization"/>
    <property type="evidence" value="ECO:0007669"/>
    <property type="project" value="UniProtKB-UniRule"/>
</dbReference>
<proteinExistence type="inferred from homology"/>
<comment type="similarity">
    <text evidence="2">Belongs to the YkuD family.</text>
</comment>
<evidence type="ECO:0000256" key="1">
    <source>
        <dbReference type="ARBA" id="ARBA00004752"/>
    </source>
</evidence>
<keyword evidence="6 7" id="KW-0961">Cell wall biogenesis/degradation</keyword>
<feature type="compositionally biased region" description="Low complexity" evidence="8">
    <location>
        <begin position="52"/>
        <end position="70"/>
    </location>
</feature>
<dbReference type="OrthoDB" id="9786799at2"/>
<dbReference type="Gene3D" id="2.40.440.10">
    <property type="entry name" value="L,D-transpeptidase catalytic domain-like"/>
    <property type="match status" value="1"/>
</dbReference>
<feature type="region of interest" description="Disordered" evidence="8">
    <location>
        <begin position="23"/>
        <end position="70"/>
    </location>
</feature>
<evidence type="ECO:0000256" key="7">
    <source>
        <dbReference type="PROSITE-ProRule" id="PRU01373"/>
    </source>
</evidence>
<name>A0A2L0EPT7_SORCE</name>
<protein>
    <recommendedName>
        <fullName evidence="9">L,D-TPase catalytic domain-containing protein</fullName>
    </recommendedName>
</protein>
<dbReference type="SUPFAM" id="SSF141523">
    <property type="entry name" value="L,D-transpeptidase catalytic domain-like"/>
    <property type="match status" value="1"/>
</dbReference>
<organism evidence="10 11">
    <name type="scientific">Sorangium cellulosum</name>
    <name type="common">Polyangium cellulosum</name>
    <dbReference type="NCBI Taxonomy" id="56"/>
    <lineage>
        <taxon>Bacteria</taxon>
        <taxon>Pseudomonadati</taxon>
        <taxon>Myxococcota</taxon>
        <taxon>Polyangia</taxon>
        <taxon>Polyangiales</taxon>
        <taxon>Polyangiaceae</taxon>
        <taxon>Sorangium</taxon>
    </lineage>
</organism>
<keyword evidence="3" id="KW-0808">Transferase</keyword>
<dbReference type="PROSITE" id="PS52029">
    <property type="entry name" value="LD_TPASE"/>
    <property type="match status" value="1"/>
</dbReference>
<dbReference type="EMBL" id="CP012673">
    <property type="protein sequence ID" value="AUX41285.1"/>
    <property type="molecule type" value="Genomic_DNA"/>
</dbReference>
<dbReference type="InterPro" id="IPR038063">
    <property type="entry name" value="Transpep_catalytic_dom"/>
</dbReference>
<keyword evidence="5 7" id="KW-0573">Peptidoglycan synthesis</keyword>
<evidence type="ECO:0000313" key="11">
    <source>
        <dbReference type="Proteomes" id="UP000238348"/>
    </source>
</evidence>
<dbReference type="RefSeq" id="WP_104979355.1">
    <property type="nucleotide sequence ID" value="NZ_CP012673.1"/>
</dbReference>
<evidence type="ECO:0000259" key="9">
    <source>
        <dbReference type="PROSITE" id="PS52029"/>
    </source>
</evidence>
<dbReference type="InterPro" id="IPR005490">
    <property type="entry name" value="LD_TPept_cat_dom"/>
</dbReference>
<dbReference type="Pfam" id="PF03734">
    <property type="entry name" value="YkuD"/>
    <property type="match status" value="1"/>
</dbReference>
<evidence type="ECO:0000256" key="5">
    <source>
        <dbReference type="ARBA" id="ARBA00022984"/>
    </source>
</evidence>
<dbReference type="PANTHER" id="PTHR30582:SF2">
    <property type="entry name" value="L,D-TRANSPEPTIDASE YCIB-RELATED"/>
    <property type="match status" value="1"/>
</dbReference>
<reference evidence="10 11" key="1">
    <citation type="submission" date="2015-09" db="EMBL/GenBank/DDBJ databases">
        <title>Sorangium comparison.</title>
        <authorList>
            <person name="Zaburannyi N."/>
            <person name="Bunk B."/>
            <person name="Overmann J."/>
            <person name="Mueller R."/>
        </authorList>
    </citation>
    <scope>NUCLEOTIDE SEQUENCE [LARGE SCALE GENOMIC DNA]</scope>
    <source>
        <strain evidence="10 11">So ce26</strain>
    </source>
</reference>
<gene>
    <name evidence="10" type="ORF">SOCE26_026950</name>
</gene>
<dbReference type="UniPathway" id="UPA00219"/>
<dbReference type="GO" id="GO:0016740">
    <property type="term" value="F:transferase activity"/>
    <property type="evidence" value="ECO:0007669"/>
    <property type="project" value="UniProtKB-KW"/>
</dbReference>
<feature type="active site" description="Proton donor/acceptor" evidence="7">
    <location>
        <position position="462"/>
    </location>
</feature>
<dbReference type="GO" id="GO:0018104">
    <property type="term" value="P:peptidoglycan-protein cross-linking"/>
    <property type="evidence" value="ECO:0007669"/>
    <property type="project" value="TreeGrafter"/>
</dbReference>
<evidence type="ECO:0000256" key="6">
    <source>
        <dbReference type="ARBA" id="ARBA00023316"/>
    </source>
</evidence>
<evidence type="ECO:0000256" key="2">
    <source>
        <dbReference type="ARBA" id="ARBA00005992"/>
    </source>
</evidence>
<dbReference type="CDD" id="cd16913">
    <property type="entry name" value="YkuD_like"/>
    <property type="match status" value="1"/>
</dbReference>
<evidence type="ECO:0000256" key="8">
    <source>
        <dbReference type="SAM" id="MobiDB-lite"/>
    </source>
</evidence>
<sequence>MSGRFCTAALGVLWLACTPSRDDAGRGADPAASAGVAVAEPSGERPAGSQDAGAPAVVPEAAPAAQAQAATSPPAAVPAAAAAAAPGGATRVYSKGRNVWIRSAPRESASWIGALSIGGSVRLKSAEPARSGGRDCPAFYAVEPRGYVCVDGERATLDASDPMLTTLLAHAPLVDEPLPYRYGESLGLKRLFKVEGIDAPSWPEGIHDLRHVDVRPRSSVAWTKEIEAGGQTWLWTADLTFAPKSKVKPYEPTSFRGVLLTGDVRLPIAFFRRKPRPKYRLTEDNQFAKTDAVWERLDRVGLTGKSKKVGKSTYLETREDGHWVLERDAVVVRPRKGRNPWGRPIRLAGEAGETREAREARETLTGGPRNTWVEIAALEGWLIAYEDDRPVFATLISAGRNGAEKPVSTEPFVPPSTTPLGQYHINHKWVTKTLITPHVNQDDFIEAEVPWSQHFFSKYLVHAAYWHNNWGDGQSGGCVNLSPIDAKWLFHWTEPALPEGWHAVQVTRKDPSTRIIIHR</sequence>
<dbReference type="AlphaFoldDB" id="A0A2L0EPT7"/>
<comment type="pathway">
    <text evidence="1 7">Cell wall biogenesis; peptidoglycan biosynthesis.</text>
</comment>
<feature type="compositionally biased region" description="Low complexity" evidence="8">
    <location>
        <begin position="27"/>
        <end position="41"/>
    </location>
</feature>
<evidence type="ECO:0000313" key="10">
    <source>
        <dbReference type="EMBL" id="AUX41285.1"/>
    </source>
</evidence>
<evidence type="ECO:0000256" key="3">
    <source>
        <dbReference type="ARBA" id="ARBA00022679"/>
    </source>
</evidence>
<accession>A0A2L0EPT7</accession>